<keyword evidence="5" id="KW-0805">Transcription regulation</keyword>
<comment type="similarity">
    <text evidence="3">Belongs to the TBP family.</text>
</comment>
<evidence type="ECO:0000313" key="14">
    <source>
        <dbReference type="EMBL" id="JAI39076.1"/>
    </source>
</evidence>
<dbReference type="SUPFAM" id="SSF55945">
    <property type="entry name" value="TATA-box binding protein-like"/>
    <property type="match status" value="2"/>
</dbReference>
<keyword evidence="6" id="KW-0238">DNA-binding</keyword>
<feature type="region of interest" description="Disordered" evidence="11">
    <location>
        <begin position="418"/>
        <end position="453"/>
    </location>
</feature>
<dbReference type="EMBL" id="GDHF01014967">
    <property type="protein sequence ID" value="JAI37347.1"/>
    <property type="molecule type" value="Transcribed_RNA"/>
</dbReference>
<organism evidence="13">
    <name type="scientific">Bactrocera latifrons</name>
    <name type="common">Malaysian fruit fly</name>
    <name type="synonym">Chaetodacus latifrons</name>
    <dbReference type="NCBI Taxonomy" id="174628"/>
    <lineage>
        <taxon>Eukaryota</taxon>
        <taxon>Metazoa</taxon>
        <taxon>Ecdysozoa</taxon>
        <taxon>Arthropoda</taxon>
        <taxon>Hexapoda</taxon>
        <taxon>Insecta</taxon>
        <taxon>Pterygota</taxon>
        <taxon>Neoptera</taxon>
        <taxon>Endopterygota</taxon>
        <taxon>Diptera</taxon>
        <taxon>Brachycera</taxon>
        <taxon>Muscomorpha</taxon>
        <taxon>Tephritoidea</taxon>
        <taxon>Tephritidae</taxon>
        <taxon>Bactrocera</taxon>
        <taxon>Bactrocera</taxon>
    </lineage>
</organism>
<proteinExistence type="inferred from homology"/>
<keyword evidence="4" id="KW-0963">Cytoplasm</keyword>
<dbReference type="GeneID" id="108971032"/>
<evidence type="ECO:0000256" key="1">
    <source>
        <dbReference type="ARBA" id="ARBA00004123"/>
    </source>
</evidence>
<dbReference type="InterPro" id="IPR015445">
    <property type="entry name" value="TBP-like"/>
</dbReference>
<evidence type="ECO:0000256" key="6">
    <source>
        <dbReference type="ARBA" id="ARBA00023125"/>
    </source>
</evidence>
<dbReference type="EMBL" id="GDHF01015260">
    <property type="protein sequence ID" value="JAI37054.1"/>
    <property type="molecule type" value="Transcribed_RNA"/>
</dbReference>
<dbReference type="PANTHER" id="PTHR10126">
    <property type="entry name" value="TATA-BOX BINDING PROTEIN"/>
    <property type="match status" value="1"/>
</dbReference>
<dbReference type="EMBL" id="GDHF01013238">
    <property type="protein sequence ID" value="JAI39076.1"/>
    <property type="molecule type" value="Transcribed_RNA"/>
</dbReference>
<evidence type="ECO:0000313" key="15">
    <source>
        <dbReference type="EMBL" id="JAI44773.1"/>
    </source>
</evidence>
<dbReference type="CDD" id="cd04517">
    <property type="entry name" value="TLF"/>
    <property type="match status" value="1"/>
</dbReference>
<protein>
    <recommendedName>
        <fullName evidence="9">TATA box-binding protein-like 1</fullName>
    </recommendedName>
    <alternativeName>
        <fullName evidence="10">TBP-like factor</fullName>
    </alternativeName>
</protein>
<dbReference type="GO" id="GO:0005737">
    <property type="term" value="C:cytoplasm"/>
    <property type="evidence" value="ECO:0007669"/>
    <property type="project" value="UniProtKB-SubCell"/>
</dbReference>
<dbReference type="GO" id="GO:0006352">
    <property type="term" value="P:DNA-templated transcription initiation"/>
    <property type="evidence" value="ECO:0007669"/>
    <property type="project" value="InterPro"/>
</dbReference>
<evidence type="ECO:0000256" key="10">
    <source>
        <dbReference type="ARBA" id="ARBA00033173"/>
    </source>
</evidence>
<sequence length="863" mass="92047">MYITNSSNIGMATLLQQNKATCMKTLINGGGNGSSNGNNGNSVGNSGIVVGSIVSGVGAGTSQVGGATVATVVGAGGAANIAGLGSGGVGGNLVLSTGQAIVLTNGATGASSIINYQQYQQLLQQQQHQQQQQQHINSTVATTTAASGTRVLMPHEMVTLPISSIVTTSGGGLALITSANTGGGTATATQGHFLVAATASPTVQPIQTTTMGSTNANISSFQQQFQQQIAAQHSAANNVTSSASTNRTTTVYTQQPATTGVVQTVPTTRYFSQFSNQQQPTSSITAGAATPTIMGAKATGNRTIIINRSNNTIIAGNTTQRLQHAKILNKPPTNIAATPSTLITNAVLANKSQINHNSHSPAIQAVKLQQQPQRQNITALQQIKQQQLLQQQKIQLVKPIVHSSSSVTTIATKTTTVANTPASSRNTPSGTMVNGGINLVPNSSNNSNKSGNVASATTPALVAKALPTAAVFPQQQQLQQQQKQQLQLQNHQQQQQQQQLKQQNQNQSQQLQSQQLGPAQEHKQIVAHSRTIPATPHNSTPVATNKSVNSVAAATPEGTAGAEAANAEPEVEPEIDIVINNVVCSFSVRCHLNLRDIALKGFNVEYRRENGMVTMKLRRPYTTASIWSSGRITCTGATSEEQAKIAARRYSRCLEKLGFRVRFQNFRVVNVLGTCSMPWAIKILNFSERYKKEASYEPELHPGVTYKLRYPKATLKIFSTGSITVTAASVANVQAAIEHIFPLVYEFRKKRSPEELEQLRIKQARAASVDVTELEEVLNNDVVVEADTTAVPTLQRRRISNSAPNNFKQKRRRIGSDIDFDGDDGSLVAAEEIDDPTTRETDDNIVMYDPDDLIEGPDDEDDL</sequence>
<comment type="subcellular location">
    <subcellularLocation>
        <location evidence="2">Cytoplasm</location>
    </subcellularLocation>
    <subcellularLocation>
        <location evidence="1">Nucleus</location>
    </subcellularLocation>
</comment>
<feature type="compositionally biased region" description="Acidic residues" evidence="11">
    <location>
        <begin position="849"/>
        <end position="863"/>
    </location>
</feature>
<dbReference type="InterPro" id="IPR000814">
    <property type="entry name" value="TBP"/>
</dbReference>
<gene>
    <name evidence="13" type="primary">tbpl1_0</name>
    <name evidence="14" type="synonym">tbpl1_1</name>
    <name evidence="12" type="synonym">tbpl1_2</name>
    <name evidence="15" type="synonym">tbpl1_3</name>
    <name evidence="14" type="ORF">c2_g1_i1</name>
    <name evidence="13" type="ORF">c2_g1_i2</name>
    <name evidence="15" type="ORF">c2_g1_i3</name>
    <name evidence="12" type="ORF">c2_g1_i5</name>
</gene>
<evidence type="ECO:0000256" key="8">
    <source>
        <dbReference type="ARBA" id="ARBA00023242"/>
    </source>
</evidence>
<dbReference type="EMBL" id="GDHF01007541">
    <property type="protein sequence ID" value="JAI44773.1"/>
    <property type="molecule type" value="Transcribed_RNA"/>
</dbReference>
<dbReference type="InterPro" id="IPR012295">
    <property type="entry name" value="TBP_dom_sf"/>
</dbReference>
<evidence type="ECO:0000256" key="4">
    <source>
        <dbReference type="ARBA" id="ARBA00022490"/>
    </source>
</evidence>
<reference evidence="13" key="1">
    <citation type="submission" date="2015-06" db="EMBL/GenBank/DDBJ databases">
        <authorList>
            <person name="Hoefler B.C."/>
            <person name="Straight P.D."/>
        </authorList>
    </citation>
    <scope>NUCLEOTIDE SEQUENCE</scope>
</reference>
<evidence type="ECO:0000256" key="3">
    <source>
        <dbReference type="ARBA" id="ARBA00005560"/>
    </source>
</evidence>
<evidence type="ECO:0000256" key="9">
    <source>
        <dbReference type="ARBA" id="ARBA00023474"/>
    </source>
</evidence>
<evidence type="ECO:0000256" key="5">
    <source>
        <dbReference type="ARBA" id="ARBA00023015"/>
    </source>
</evidence>
<feature type="region of interest" description="Disordered" evidence="11">
    <location>
        <begin position="823"/>
        <end position="863"/>
    </location>
</feature>
<evidence type="ECO:0000256" key="7">
    <source>
        <dbReference type="ARBA" id="ARBA00023163"/>
    </source>
</evidence>
<evidence type="ECO:0000256" key="2">
    <source>
        <dbReference type="ARBA" id="ARBA00004496"/>
    </source>
</evidence>
<dbReference type="FunFam" id="3.30.310.10:FF:000009">
    <property type="entry name" value="TatA box-binding protein-like protein 1"/>
    <property type="match status" value="1"/>
</dbReference>
<evidence type="ECO:0000313" key="13">
    <source>
        <dbReference type="EMBL" id="JAI37347.1"/>
    </source>
</evidence>
<dbReference type="PRINTS" id="PR00686">
    <property type="entry name" value="TIFACTORIID"/>
</dbReference>
<dbReference type="Gene3D" id="3.30.310.10">
    <property type="entry name" value="TATA-Binding Protein"/>
    <property type="match status" value="2"/>
</dbReference>
<feature type="region of interest" description="Disordered" evidence="11">
    <location>
        <begin position="497"/>
        <end position="524"/>
    </location>
</feature>
<dbReference type="OrthoDB" id="2127950at2759"/>
<dbReference type="GO" id="GO:0003677">
    <property type="term" value="F:DNA binding"/>
    <property type="evidence" value="ECO:0007669"/>
    <property type="project" value="UniProtKB-KW"/>
</dbReference>
<feature type="compositionally biased region" description="Low complexity" evidence="11">
    <location>
        <begin position="497"/>
        <end position="516"/>
    </location>
</feature>
<keyword evidence="7" id="KW-0804">Transcription</keyword>
<dbReference type="Pfam" id="PF00352">
    <property type="entry name" value="TBP"/>
    <property type="match status" value="2"/>
</dbReference>
<accession>A0A0K8VEU8</accession>
<dbReference type="GO" id="GO:0005634">
    <property type="term" value="C:nucleus"/>
    <property type="evidence" value="ECO:0007669"/>
    <property type="project" value="UniProtKB-SubCell"/>
</dbReference>
<evidence type="ECO:0000313" key="12">
    <source>
        <dbReference type="EMBL" id="JAI37054.1"/>
    </source>
</evidence>
<dbReference type="AlphaFoldDB" id="A0A0K8VEU8"/>
<dbReference type="FunFam" id="3.30.310.10:FF:000005">
    <property type="entry name" value="TATA box-binding protein-like 1"/>
    <property type="match status" value="1"/>
</dbReference>
<evidence type="ECO:0000256" key="11">
    <source>
        <dbReference type="SAM" id="MobiDB-lite"/>
    </source>
</evidence>
<feature type="compositionally biased region" description="Low complexity" evidence="11">
    <location>
        <begin position="442"/>
        <end position="453"/>
    </location>
</feature>
<name>A0A0K8VEU8_BACLA</name>
<keyword evidence="8" id="KW-0539">Nucleus</keyword>